<comment type="caution">
    <text evidence="1">The sequence shown here is derived from an EMBL/GenBank/DDBJ whole genome shotgun (WGS) entry which is preliminary data.</text>
</comment>
<reference evidence="1 2" key="1">
    <citation type="journal article" date="2019" name="Microb. Cell Fact.">
        <title>Exploring novel herbicidin analogues by transcriptional regulator overexpression and MS/MS molecular networking.</title>
        <authorList>
            <person name="Shi Y."/>
            <person name="Gu R."/>
            <person name="Li Y."/>
            <person name="Wang X."/>
            <person name="Ren W."/>
            <person name="Li X."/>
            <person name="Wang L."/>
            <person name="Xie Y."/>
            <person name="Hong B."/>
        </authorList>
    </citation>
    <scope>NUCLEOTIDE SEQUENCE [LARGE SCALE GENOMIC DNA]</scope>
    <source>
        <strain evidence="1 2">US-43</strain>
    </source>
</reference>
<dbReference type="RefSeq" id="WP_152264626.1">
    <property type="nucleotide sequence ID" value="NZ_VOKX01000070.1"/>
</dbReference>
<dbReference type="AlphaFoldDB" id="A0A5N5W5B3"/>
<dbReference type="OrthoDB" id="4944464at2"/>
<sequence length="95" mass="10455">MPEHAVPDELFDADDEYSLAVRYDWVVQDGHLVHAPVVGWTWACAECSESGSLPKILVHLASLHRTQHAAGPFNTLVPLLVSVVRKFPDSPPQAD</sequence>
<evidence type="ECO:0000313" key="1">
    <source>
        <dbReference type="EMBL" id="KAB7839512.1"/>
    </source>
</evidence>
<protein>
    <submittedName>
        <fullName evidence="1">Uncharacterized protein</fullName>
    </submittedName>
</protein>
<dbReference type="Proteomes" id="UP000327000">
    <property type="component" value="Unassembled WGS sequence"/>
</dbReference>
<proteinExistence type="predicted"/>
<keyword evidence="2" id="KW-1185">Reference proteome</keyword>
<name>A0A5N5W5B3_STRMB</name>
<accession>A0A5N5W5B3</accession>
<evidence type="ECO:0000313" key="2">
    <source>
        <dbReference type="Proteomes" id="UP000327000"/>
    </source>
</evidence>
<gene>
    <name evidence="1" type="ORF">FRZ00_21490</name>
</gene>
<dbReference type="EMBL" id="VOKX01000070">
    <property type="protein sequence ID" value="KAB7839512.1"/>
    <property type="molecule type" value="Genomic_DNA"/>
</dbReference>
<organism evidence="1 2">
    <name type="scientific">Streptomyces mobaraensis</name>
    <name type="common">Streptoverticillium mobaraense</name>
    <dbReference type="NCBI Taxonomy" id="35621"/>
    <lineage>
        <taxon>Bacteria</taxon>
        <taxon>Bacillati</taxon>
        <taxon>Actinomycetota</taxon>
        <taxon>Actinomycetes</taxon>
        <taxon>Kitasatosporales</taxon>
        <taxon>Streptomycetaceae</taxon>
        <taxon>Streptomyces</taxon>
    </lineage>
</organism>